<dbReference type="GO" id="GO:0000287">
    <property type="term" value="F:magnesium ion binding"/>
    <property type="evidence" value="ECO:0007669"/>
    <property type="project" value="UniProtKB-UniRule"/>
</dbReference>
<dbReference type="GO" id="GO:0006099">
    <property type="term" value="P:tricarboxylic acid cycle"/>
    <property type="evidence" value="ECO:0007669"/>
    <property type="project" value="InterPro"/>
</dbReference>
<dbReference type="GO" id="GO:0015977">
    <property type="term" value="P:carbon fixation"/>
    <property type="evidence" value="ECO:0007669"/>
    <property type="project" value="UniProtKB-UniRule"/>
</dbReference>
<evidence type="ECO:0000256" key="1">
    <source>
        <dbReference type="ARBA" id="ARBA00003670"/>
    </source>
</evidence>
<keyword evidence="5 9" id="KW-0460">Magnesium</keyword>
<evidence type="ECO:0000256" key="8">
    <source>
        <dbReference type="ARBA" id="ARBA00048995"/>
    </source>
</evidence>
<gene>
    <name evidence="9" type="primary">ppc</name>
    <name evidence="11" type="ORF">AVDCRST_MAG33-2037</name>
</gene>
<keyword evidence="11" id="KW-0670">Pyruvate</keyword>
<dbReference type="PRINTS" id="PR00150">
    <property type="entry name" value="PEPCARBXLASE"/>
</dbReference>
<evidence type="ECO:0000256" key="3">
    <source>
        <dbReference type="ARBA" id="ARBA00012305"/>
    </source>
</evidence>
<dbReference type="GO" id="GO:0006107">
    <property type="term" value="P:oxaloacetate metabolic process"/>
    <property type="evidence" value="ECO:0007669"/>
    <property type="project" value="UniProtKB-UniRule"/>
</dbReference>
<dbReference type="SUPFAM" id="SSF51621">
    <property type="entry name" value="Phosphoenolpyruvate/pyruvate domain"/>
    <property type="match status" value="1"/>
</dbReference>
<dbReference type="GO" id="GO:0008964">
    <property type="term" value="F:phosphoenolpyruvate carboxylase activity"/>
    <property type="evidence" value="ECO:0007669"/>
    <property type="project" value="UniProtKB-UniRule"/>
</dbReference>
<dbReference type="EC" id="4.1.1.31" evidence="3 9"/>
<accession>A0A6J4V1B3</accession>
<dbReference type="NCBIfam" id="NF000584">
    <property type="entry name" value="PRK00009.1"/>
    <property type="match status" value="1"/>
</dbReference>
<keyword evidence="6 9" id="KW-0456">Lyase</keyword>
<dbReference type="PROSITE" id="PS00781">
    <property type="entry name" value="PEPCASE_1"/>
    <property type="match status" value="1"/>
</dbReference>
<name>A0A6J4V1B3_9BACT</name>
<protein>
    <recommendedName>
        <fullName evidence="4 9">Phosphoenolpyruvate carboxylase</fullName>
        <shortName evidence="9">PEPC</shortName>
        <shortName evidence="9">PEPCase</shortName>
        <ecNumber evidence="3 9">4.1.1.31</ecNumber>
    </recommendedName>
</protein>
<evidence type="ECO:0000313" key="11">
    <source>
        <dbReference type="EMBL" id="CAA9565663.1"/>
    </source>
</evidence>
<evidence type="ECO:0000256" key="5">
    <source>
        <dbReference type="ARBA" id="ARBA00022842"/>
    </source>
</evidence>
<comment type="catalytic activity">
    <reaction evidence="8 9">
        <text>oxaloacetate + phosphate = phosphoenolpyruvate + hydrogencarbonate</text>
        <dbReference type="Rhea" id="RHEA:28370"/>
        <dbReference type="ChEBI" id="CHEBI:16452"/>
        <dbReference type="ChEBI" id="CHEBI:17544"/>
        <dbReference type="ChEBI" id="CHEBI:43474"/>
        <dbReference type="ChEBI" id="CHEBI:58702"/>
        <dbReference type="EC" id="4.1.1.31"/>
    </reaction>
</comment>
<evidence type="ECO:0000256" key="4">
    <source>
        <dbReference type="ARBA" id="ARBA00022419"/>
    </source>
</evidence>
<evidence type="ECO:0000256" key="7">
    <source>
        <dbReference type="ARBA" id="ARBA00023300"/>
    </source>
</evidence>
<comment type="function">
    <text evidence="1 9">Forms oxaloacetate, a four-carbon dicarboxylic acid source for the tricarboxylic acid cycle.</text>
</comment>
<dbReference type="Pfam" id="PF00311">
    <property type="entry name" value="PEPcase"/>
    <property type="match status" value="1"/>
</dbReference>
<comment type="cofactor">
    <cofactor evidence="9">
        <name>Mg(2+)</name>
        <dbReference type="ChEBI" id="CHEBI:18420"/>
    </cofactor>
</comment>
<dbReference type="Gene3D" id="1.20.1440.90">
    <property type="entry name" value="Phosphoenolpyruvate/pyruvate domain"/>
    <property type="match status" value="1"/>
</dbReference>
<evidence type="ECO:0000256" key="2">
    <source>
        <dbReference type="ARBA" id="ARBA00008346"/>
    </source>
</evidence>
<feature type="active site" evidence="9 10">
    <location>
        <position position="147"/>
    </location>
</feature>
<dbReference type="EMBL" id="CADCWK010000225">
    <property type="protein sequence ID" value="CAA9565663.1"/>
    <property type="molecule type" value="Genomic_DNA"/>
</dbReference>
<keyword evidence="7 9" id="KW-0120">Carbon dioxide fixation</keyword>
<feature type="active site" evidence="9">
    <location>
        <position position="603"/>
    </location>
</feature>
<sequence length="945" mass="103017">MPAARTISDDIFLLGDLLGDAIRTQAGEPAFAFEEVIRGLAKAARGGDTAARREMEAALRTAATDDLRPLIRAFTSYFQLVNLAEDNERIRRLRQRDVDSDPAPRRGSLRAVIAALAEGRADAPGLSAAEMQALFDRAEIRLVLTAHPTESRRRTIIDKLARIFATLRAIDERTPAPQEMARTRERIAATIAELWSSDEIRAVSPTVLDEVRAGLVYFGSTLVSVVPEIYRDIESALAESYPNDRIRVPPFIGFGSWMGGDRDGNPNVTPAMTIEALSLMRDTALRFLEDRLTELAGRLSVSEWIAGPAHGLDGRLATYRSWFPDLGAELESLNRGEPYRQLLTLMRERLRLTRAQGATHRDSGEILPGDPRGGRIPVPSSTHLALPYAAPADLLGDLESIRDSLLAQGERIVADGDLRDVIRQVEVFGFHYATLDIRDHSRRHETALAELFALTGVEAAYGELDEDARLALLGGEIASARPLIPHDISSLSDTAREVIQTFRVIRLALDGQDAGAIRTYIISNTESPSDLLEVLLLMKETGLAGTGGAHAVLRIAPLFEAGETLRAAPETMRTLLAEPSYRAALASVGDTQEIMVGYSDSNKDVGYLGSTWGLYVAQERLAASVRAEGVDLVFFHGRGGSIGRGGGPTNAAILALPPDTISAGIKLTEQGEVISARYATAEIAHRELELTGGAVLLGTIGLPGQPGPDALARYGEVMEVMAAASSSAYRDLVYGDDALVDFFTAVTPINEITQLQLGSRPARRVQTGRIQDLRAIPWVFAWTQARILLPGWYGLGSGLDAARERFGIDILREMDSGWLFFRNTLRNAELALAKADRTIASRYVEAAGRTASRDTVWARIQAEWETTETLLLEVTGQSRLLDQDPVLQRSIERRNPYVDPLSFLQLELRRRLRDGSATLGGQDESLTKAMLLTINGIASGLKNTG</sequence>
<proteinExistence type="inferred from homology"/>
<dbReference type="InterPro" id="IPR021135">
    <property type="entry name" value="PEP_COase"/>
</dbReference>
<comment type="similarity">
    <text evidence="2 9">Belongs to the PEPCase type 1 family.</text>
</comment>
<dbReference type="HAMAP" id="MF_00595">
    <property type="entry name" value="PEPcase_type1"/>
    <property type="match status" value="1"/>
</dbReference>
<evidence type="ECO:0000256" key="10">
    <source>
        <dbReference type="PROSITE-ProRule" id="PRU10111"/>
    </source>
</evidence>
<dbReference type="PANTHER" id="PTHR30523:SF6">
    <property type="entry name" value="PHOSPHOENOLPYRUVATE CARBOXYLASE"/>
    <property type="match status" value="1"/>
</dbReference>
<reference evidence="11" key="1">
    <citation type="submission" date="2020-02" db="EMBL/GenBank/DDBJ databases">
        <authorList>
            <person name="Meier V. D."/>
        </authorList>
    </citation>
    <scope>NUCLEOTIDE SEQUENCE</scope>
    <source>
        <strain evidence="11">AVDCRST_MAG33</strain>
    </source>
</reference>
<evidence type="ECO:0000256" key="9">
    <source>
        <dbReference type="HAMAP-Rule" id="MF_00595"/>
    </source>
</evidence>
<dbReference type="PANTHER" id="PTHR30523">
    <property type="entry name" value="PHOSPHOENOLPYRUVATE CARBOXYLASE"/>
    <property type="match status" value="1"/>
</dbReference>
<dbReference type="InterPro" id="IPR022805">
    <property type="entry name" value="PEP_COase_bac/pln-type"/>
</dbReference>
<dbReference type="GO" id="GO:0005829">
    <property type="term" value="C:cytosol"/>
    <property type="evidence" value="ECO:0007669"/>
    <property type="project" value="TreeGrafter"/>
</dbReference>
<dbReference type="InterPro" id="IPR018129">
    <property type="entry name" value="PEP_COase_Lys_AS"/>
</dbReference>
<dbReference type="InterPro" id="IPR015813">
    <property type="entry name" value="Pyrv/PenolPyrv_kinase-like_dom"/>
</dbReference>
<organism evidence="11">
    <name type="scientific">uncultured Thermomicrobiales bacterium</name>
    <dbReference type="NCBI Taxonomy" id="1645740"/>
    <lineage>
        <taxon>Bacteria</taxon>
        <taxon>Pseudomonadati</taxon>
        <taxon>Thermomicrobiota</taxon>
        <taxon>Thermomicrobia</taxon>
        <taxon>Thermomicrobiales</taxon>
        <taxon>environmental samples</taxon>
    </lineage>
</organism>
<comment type="subunit">
    <text evidence="9">Homotetramer.</text>
</comment>
<dbReference type="AlphaFoldDB" id="A0A6J4V1B3"/>
<evidence type="ECO:0000256" key="6">
    <source>
        <dbReference type="ARBA" id="ARBA00023239"/>
    </source>
</evidence>